<dbReference type="AlphaFoldDB" id="A0A1D1V8I7"/>
<dbReference type="EMBL" id="BDGG01000003">
    <property type="protein sequence ID" value="GAU94828.1"/>
    <property type="molecule type" value="Genomic_DNA"/>
</dbReference>
<accession>A0A1D1V8I7</accession>
<sequence length="369" mass="40686">MCITCSSSSRPRTVHCVNSLFSSESAIIFHALSFHVPADADLIGKSSPGNMSALRELYPVNPRVPQSIRESSEAPSSSARHHKRDDSIISNLNINITSTSTVSSSNFKVKQKQHREFHKAISKAEASLNLAARVLSDLENASTQNTLTRAVDLLGDSPDATFQSENGAEGSRPMMELMARIGPAACLPIMLGMQEKIGAALHSYNTYLLALEQLLEDACASEEDGGLLEPELSTIYSHLETTLNDVRVLRHQKDCLDKAVDLLQQYAEAGGVEVSLTDSVENFRAREVLFGMPTVEPGVTVKKPMDKKIEQRVERWQDLLKSRSIPSTIFSQARTLKSLQFCRRRSTSRRLDAVPRVGIWAELSSGRFS</sequence>
<proteinExistence type="predicted"/>
<protein>
    <submittedName>
        <fullName evidence="2">Uncharacterized protein</fullName>
    </submittedName>
</protein>
<comment type="caution">
    <text evidence="2">The sequence shown here is derived from an EMBL/GenBank/DDBJ whole genome shotgun (WGS) entry which is preliminary data.</text>
</comment>
<gene>
    <name evidence="2" type="primary">RvY_06539</name>
    <name evidence="2" type="synonym">RvY_06539.1</name>
    <name evidence="2" type="ORF">RvY_06539-1</name>
</gene>
<evidence type="ECO:0000313" key="2">
    <source>
        <dbReference type="EMBL" id="GAU94828.1"/>
    </source>
</evidence>
<evidence type="ECO:0000256" key="1">
    <source>
        <dbReference type="SAM" id="MobiDB-lite"/>
    </source>
</evidence>
<reference evidence="2 3" key="1">
    <citation type="journal article" date="2016" name="Nat. Commun.">
        <title>Extremotolerant tardigrade genome and improved radiotolerance of human cultured cells by tardigrade-unique protein.</title>
        <authorList>
            <person name="Hashimoto T."/>
            <person name="Horikawa D.D."/>
            <person name="Saito Y."/>
            <person name="Kuwahara H."/>
            <person name="Kozuka-Hata H."/>
            <person name="Shin-I T."/>
            <person name="Minakuchi Y."/>
            <person name="Ohishi K."/>
            <person name="Motoyama A."/>
            <person name="Aizu T."/>
            <person name="Enomoto A."/>
            <person name="Kondo K."/>
            <person name="Tanaka S."/>
            <person name="Hara Y."/>
            <person name="Koshikawa S."/>
            <person name="Sagara H."/>
            <person name="Miura T."/>
            <person name="Yokobori S."/>
            <person name="Miyagawa K."/>
            <person name="Suzuki Y."/>
            <person name="Kubo T."/>
            <person name="Oyama M."/>
            <person name="Kohara Y."/>
            <person name="Fujiyama A."/>
            <person name="Arakawa K."/>
            <person name="Katayama T."/>
            <person name="Toyoda A."/>
            <person name="Kunieda T."/>
        </authorList>
    </citation>
    <scope>NUCLEOTIDE SEQUENCE [LARGE SCALE GENOMIC DNA]</scope>
    <source>
        <strain evidence="2 3">YOKOZUNA-1</strain>
    </source>
</reference>
<feature type="region of interest" description="Disordered" evidence="1">
    <location>
        <begin position="62"/>
        <end position="85"/>
    </location>
</feature>
<dbReference type="Proteomes" id="UP000186922">
    <property type="component" value="Unassembled WGS sequence"/>
</dbReference>
<organism evidence="2 3">
    <name type="scientific">Ramazzottius varieornatus</name>
    <name type="common">Water bear</name>
    <name type="synonym">Tardigrade</name>
    <dbReference type="NCBI Taxonomy" id="947166"/>
    <lineage>
        <taxon>Eukaryota</taxon>
        <taxon>Metazoa</taxon>
        <taxon>Ecdysozoa</taxon>
        <taxon>Tardigrada</taxon>
        <taxon>Eutardigrada</taxon>
        <taxon>Parachela</taxon>
        <taxon>Hypsibioidea</taxon>
        <taxon>Ramazzottiidae</taxon>
        <taxon>Ramazzottius</taxon>
    </lineage>
</organism>
<name>A0A1D1V8I7_RAMVA</name>
<feature type="compositionally biased region" description="Low complexity" evidence="1">
    <location>
        <begin position="67"/>
        <end position="78"/>
    </location>
</feature>
<keyword evidence="3" id="KW-1185">Reference proteome</keyword>
<evidence type="ECO:0000313" key="3">
    <source>
        <dbReference type="Proteomes" id="UP000186922"/>
    </source>
</evidence>